<keyword evidence="9" id="KW-0067">ATP-binding</keyword>
<dbReference type="InterPro" id="IPR003661">
    <property type="entry name" value="HisK_dim/P_dom"/>
</dbReference>
<evidence type="ECO:0000256" key="8">
    <source>
        <dbReference type="ARBA" id="ARBA00022777"/>
    </source>
</evidence>
<gene>
    <name evidence="13" type="ORF">SPIRO4BDMA_40146</name>
</gene>
<feature type="domain" description="HAMP" evidence="12">
    <location>
        <begin position="176"/>
        <end position="228"/>
    </location>
</feature>
<dbReference type="PANTHER" id="PTHR44936:SF10">
    <property type="entry name" value="SENSOR PROTEIN RSTB"/>
    <property type="match status" value="1"/>
</dbReference>
<evidence type="ECO:0000256" key="5">
    <source>
        <dbReference type="ARBA" id="ARBA00022553"/>
    </source>
</evidence>
<dbReference type="InterPro" id="IPR003660">
    <property type="entry name" value="HAMP_dom"/>
</dbReference>
<dbReference type="InterPro" id="IPR050980">
    <property type="entry name" value="2C_sensor_his_kinase"/>
</dbReference>
<protein>
    <recommendedName>
        <fullName evidence="3">histidine kinase</fullName>
        <ecNumber evidence="3">2.7.13.3</ecNumber>
    </recommendedName>
</protein>
<keyword evidence="7" id="KW-0547">Nucleotide-binding</keyword>
<dbReference type="PANTHER" id="PTHR44936">
    <property type="entry name" value="SENSOR PROTEIN CREC"/>
    <property type="match status" value="1"/>
</dbReference>
<dbReference type="SMART" id="SM00388">
    <property type="entry name" value="HisKA"/>
    <property type="match status" value="1"/>
</dbReference>
<proteinExistence type="predicted"/>
<dbReference type="CDD" id="cd00075">
    <property type="entry name" value="HATPase"/>
    <property type="match status" value="1"/>
</dbReference>
<dbReference type="InterPro" id="IPR005467">
    <property type="entry name" value="His_kinase_dom"/>
</dbReference>
<dbReference type="AlphaFoldDB" id="A0A3P3XMR2"/>
<name>A0A3P3XMR2_9SPIR</name>
<keyword evidence="10" id="KW-0812">Transmembrane</keyword>
<dbReference type="InterPro" id="IPR036890">
    <property type="entry name" value="HATPase_C_sf"/>
</dbReference>
<dbReference type="SUPFAM" id="SSF158472">
    <property type="entry name" value="HAMP domain-like"/>
    <property type="match status" value="1"/>
</dbReference>
<feature type="domain" description="Histidine kinase" evidence="11">
    <location>
        <begin position="236"/>
        <end position="480"/>
    </location>
</feature>
<reference evidence="13" key="1">
    <citation type="submission" date="2017-02" db="EMBL/GenBank/DDBJ databases">
        <authorList>
            <person name="Regsiter A."/>
            <person name="William W."/>
        </authorList>
    </citation>
    <scope>NUCLEOTIDE SEQUENCE</scope>
    <source>
        <strain evidence="13">BdmA 4</strain>
    </source>
</reference>
<evidence type="ECO:0000256" key="4">
    <source>
        <dbReference type="ARBA" id="ARBA00022475"/>
    </source>
</evidence>
<dbReference type="Pfam" id="PF00512">
    <property type="entry name" value="HisKA"/>
    <property type="match status" value="1"/>
</dbReference>
<feature type="transmembrane region" description="Helical" evidence="10">
    <location>
        <begin position="6"/>
        <end position="28"/>
    </location>
</feature>
<dbReference type="InterPro" id="IPR036097">
    <property type="entry name" value="HisK_dim/P_sf"/>
</dbReference>
<dbReference type="EC" id="2.7.13.3" evidence="3"/>
<dbReference type="Pfam" id="PF00672">
    <property type="entry name" value="HAMP"/>
    <property type="match status" value="1"/>
</dbReference>
<keyword evidence="10" id="KW-1133">Transmembrane helix</keyword>
<dbReference type="PROSITE" id="PS50885">
    <property type="entry name" value="HAMP"/>
    <property type="match status" value="1"/>
</dbReference>
<keyword evidence="6" id="KW-0808">Transferase</keyword>
<dbReference type="PROSITE" id="PS50109">
    <property type="entry name" value="HIS_KIN"/>
    <property type="match status" value="1"/>
</dbReference>
<keyword evidence="4" id="KW-1003">Cell membrane</keyword>
<evidence type="ECO:0000256" key="6">
    <source>
        <dbReference type="ARBA" id="ARBA00022679"/>
    </source>
</evidence>
<evidence type="ECO:0000256" key="2">
    <source>
        <dbReference type="ARBA" id="ARBA00004651"/>
    </source>
</evidence>
<evidence type="ECO:0000256" key="10">
    <source>
        <dbReference type="SAM" id="Phobius"/>
    </source>
</evidence>
<dbReference type="PRINTS" id="PR00344">
    <property type="entry name" value="BCTRLSENSOR"/>
</dbReference>
<dbReference type="EMBL" id="FWDO01000004">
    <property type="protein sequence ID" value="SLM17577.1"/>
    <property type="molecule type" value="Genomic_DNA"/>
</dbReference>
<dbReference type="GO" id="GO:0000155">
    <property type="term" value="F:phosphorelay sensor kinase activity"/>
    <property type="evidence" value="ECO:0007669"/>
    <property type="project" value="InterPro"/>
</dbReference>
<sequence>MKVKLRTQFAILTVAVTLFPIVFGLLFFTGQQAKRDPREPTRIFLNEVAERWGRNRNLTIEEIRMAGEQSGLPIIDAALIAPDGTVQVSSFRELPAGIKLEVEDLVKPPLLPMGKPRPELRFLPIDTNIEESPLLLFDIQPFWSREDIRNRNFMLITSFALGAFLVAGLMSFLILRSTNRAIQNLIDDTATVASGKLDHEVKGSGAEELRSLAESINRMRITLRDMISRRMNMLIGVSHDLKTPIALIQGYTDALSDNMANDEATRIHYLEIIREKSAQLEDLVSDLIEFMKIDDFNTPQETVDMAPLMISLGKRFEEDARLLGLELTYGFGRLGSPLSKEAPPNIPKIRMNRMLFERAIENLVSNAFRYTGPGGKVEFLMHVEEGHPVLIVADNGPGIPDDELPYIFDAFYRGTHSRKEAGHGLGLTIVKSMVDLHGWSIEARNRRLSTASAGGVSAGGPRTGAVEHGLEITIRMKASA</sequence>
<dbReference type="Pfam" id="PF02518">
    <property type="entry name" value="HATPase_c"/>
    <property type="match status" value="1"/>
</dbReference>
<organism evidence="13">
    <name type="scientific">uncultured spirochete</name>
    <dbReference type="NCBI Taxonomy" id="156406"/>
    <lineage>
        <taxon>Bacteria</taxon>
        <taxon>Pseudomonadati</taxon>
        <taxon>Spirochaetota</taxon>
        <taxon>Spirochaetia</taxon>
        <taxon>Spirochaetales</taxon>
        <taxon>environmental samples</taxon>
    </lineage>
</organism>
<feature type="transmembrane region" description="Helical" evidence="10">
    <location>
        <begin position="153"/>
        <end position="175"/>
    </location>
</feature>
<comment type="subcellular location">
    <subcellularLocation>
        <location evidence="2">Cell membrane</location>
        <topology evidence="2">Multi-pass membrane protein</topology>
    </subcellularLocation>
</comment>
<dbReference type="SUPFAM" id="SSF47384">
    <property type="entry name" value="Homodimeric domain of signal transducing histidine kinase"/>
    <property type="match status" value="1"/>
</dbReference>
<evidence type="ECO:0000313" key="13">
    <source>
        <dbReference type="EMBL" id="SLM17577.1"/>
    </source>
</evidence>
<dbReference type="InterPro" id="IPR003594">
    <property type="entry name" value="HATPase_dom"/>
</dbReference>
<evidence type="ECO:0000256" key="7">
    <source>
        <dbReference type="ARBA" id="ARBA00022741"/>
    </source>
</evidence>
<dbReference type="CDD" id="cd06225">
    <property type="entry name" value="HAMP"/>
    <property type="match status" value="1"/>
</dbReference>
<dbReference type="Gene3D" id="3.30.565.10">
    <property type="entry name" value="Histidine kinase-like ATPase, C-terminal domain"/>
    <property type="match status" value="1"/>
</dbReference>
<dbReference type="SMART" id="SM00387">
    <property type="entry name" value="HATPase_c"/>
    <property type="match status" value="1"/>
</dbReference>
<dbReference type="Gene3D" id="1.10.287.130">
    <property type="match status" value="1"/>
</dbReference>
<dbReference type="GO" id="GO:0005524">
    <property type="term" value="F:ATP binding"/>
    <property type="evidence" value="ECO:0007669"/>
    <property type="project" value="UniProtKB-KW"/>
</dbReference>
<dbReference type="GO" id="GO:0005886">
    <property type="term" value="C:plasma membrane"/>
    <property type="evidence" value="ECO:0007669"/>
    <property type="project" value="UniProtKB-SubCell"/>
</dbReference>
<evidence type="ECO:0000256" key="9">
    <source>
        <dbReference type="ARBA" id="ARBA00022840"/>
    </source>
</evidence>
<dbReference type="InterPro" id="IPR004358">
    <property type="entry name" value="Sig_transdc_His_kin-like_C"/>
</dbReference>
<keyword evidence="5" id="KW-0597">Phosphoprotein</keyword>
<dbReference type="Gene3D" id="6.10.340.10">
    <property type="match status" value="1"/>
</dbReference>
<evidence type="ECO:0000256" key="1">
    <source>
        <dbReference type="ARBA" id="ARBA00000085"/>
    </source>
</evidence>
<keyword evidence="10" id="KW-0472">Membrane</keyword>
<evidence type="ECO:0000259" key="11">
    <source>
        <dbReference type="PROSITE" id="PS50109"/>
    </source>
</evidence>
<keyword evidence="8 13" id="KW-0418">Kinase</keyword>
<dbReference type="SUPFAM" id="SSF55874">
    <property type="entry name" value="ATPase domain of HSP90 chaperone/DNA topoisomerase II/histidine kinase"/>
    <property type="match status" value="1"/>
</dbReference>
<dbReference type="CDD" id="cd00082">
    <property type="entry name" value="HisKA"/>
    <property type="match status" value="1"/>
</dbReference>
<evidence type="ECO:0000259" key="12">
    <source>
        <dbReference type="PROSITE" id="PS50885"/>
    </source>
</evidence>
<comment type="catalytic activity">
    <reaction evidence="1">
        <text>ATP + protein L-histidine = ADP + protein N-phospho-L-histidine.</text>
        <dbReference type="EC" id="2.7.13.3"/>
    </reaction>
</comment>
<accession>A0A3P3XMR2</accession>
<dbReference type="SMART" id="SM00304">
    <property type="entry name" value="HAMP"/>
    <property type="match status" value="1"/>
</dbReference>
<evidence type="ECO:0000256" key="3">
    <source>
        <dbReference type="ARBA" id="ARBA00012438"/>
    </source>
</evidence>